<organism evidence="1 2">
    <name type="scientific">Pseudomonas veronii</name>
    <dbReference type="NCBI Taxonomy" id="76761"/>
    <lineage>
        <taxon>Bacteria</taxon>
        <taxon>Pseudomonadati</taxon>
        <taxon>Pseudomonadota</taxon>
        <taxon>Gammaproteobacteria</taxon>
        <taxon>Pseudomonadales</taxon>
        <taxon>Pseudomonadaceae</taxon>
        <taxon>Pseudomonas</taxon>
    </lineage>
</organism>
<evidence type="ECO:0000313" key="2">
    <source>
        <dbReference type="Proteomes" id="UP000614123"/>
    </source>
</evidence>
<dbReference type="EMBL" id="JAEILD010000159">
    <property type="protein sequence ID" value="MBI6652550.1"/>
    <property type="molecule type" value="Genomic_DNA"/>
</dbReference>
<protein>
    <submittedName>
        <fullName evidence="1">Uncharacterized protein</fullName>
    </submittedName>
</protein>
<dbReference type="RefSeq" id="WP_198718636.1">
    <property type="nucleotide sequence ID" value="NZ_JAEILD010000159.1"/>
</dbReference>
<proteinExistence type="predicted"/>
<keyword evidence="2" id="KW-1185">Reference proteome</keyword>
<gene>
    <name evidence="1" type="ORF">YA0849_26560</name>
</gene>
<dbReference type="Proteomes" id="UP000614123">
    <property type="component" value="Unassembled WGS sequence"/>
</dbReference>
<evidence type="ECO:0000313" key="1">
    <source>
        <dbReference type="EMBL" id="MBI6652550.1"/>
    </source>
</evidence>
<comment type="caution">
    <text evidence="1">The sequence shown here is derived from an EMBL/GenBank/DDBJ whole genome shotgun (WGS) entry which is preliminary data.</text>
</comment>
<accession>A0ABS0VR28</accession>
<sequence length="296" mass="33614">MNSRQSITSLLSMWRFGNFKAELFSAMYLASIGYKGYKNISPLGGPDDGRDLEDVSGKNFVACYFPIMEQEGFSSIKRKYNSDIEKALDKGAKSFIFITGQVLQDRQKKILESYSSNIASKVISGDEIAAHICRPENAHLREELGVFAERPTSNDKSFCKSLYKSIDFQSLIEAANSCIPPISFSGYFVQFYDDLARFQETAEPSLLSDALKGRYFSWLDAISLLDEEVFDSAHYFYAAPTRTFNLHRLGDRMEGLPTREFTRISDIKKSAFKNFTDTTLALIHHVRDEHGLMVKR</sequence>
<reference evidence="1 2" key="1">
    <citation type="submission" date="2020-12" db="EMBL/GenBank/DDBJ databases">
        <title>Comparative genomic insights into the epidemiology and virulence of plant pathogenic Pseudomonads from Turkey.</title>
        <authorList>
            <person name="Dillon M."/>
            <person name="Ruiz-Bedoya T."/>
            <person name="Bendalovic-Torma C."/>
            <person name="Guttman K.M."/>
            <person name="Kwak H."/>
            <person name="Middleton M.A."/>
            <person name="Wang P.W."/>
            <person name="Horuz S."/>
            <person name="Aysan Y."/>
            <person name="Guttman D.S."/>
        </authorList>
    </citation>
    <scope>NUCLEOTIDE SEQUENCE [LARGE SCALE GENOMIC DNA]</scope>
    <source>
        <strain evidence="1 2">S4_EA_3a</strain>
    </source>
</reference>
<name>A0ABS0VR28_PSEVE</name>